<evidence type="ECO:0000313" key="5">
    <source>
        <dbReference type="EMBL" id="TFI57504.1"/>
    </source>
</evidence>
<dbReference type="InterPro" id="IPR054462">
    <property type="entry name" value="TraI_M"/>
</dbReference>
<gene>
    <name evidence="5" type="ORF">E2493_14970</name>
</gene>
<name>A0A4Y8ZNH0_9SPHN</name>
<protein>
    <submittedName>
        <fullName evidence="5">Uncharacterized protein</fullName>
    </submittedName>
</protein>
<dbReference type="InterPro" id="IPR005094">
    <property type="entry name" value="Endonuclease_MobA/VirD2"/>
</dbReference>
<dbReference type="Pfam" id="PF22863">
    <property type="entry name" value="TraI_middle"/>
    <property type="match status" value="1"/>
</dbReference>
<evidence type="ECO:0000259" key="4">
    <source>
        <dbReference type="Pfam" id="PF22863"/>
    </source>
</evidence>
<dbReference type="InterPro" id="IPR040677">
    <property type="entry name" value="LPD7"/>
</dbReference>
<dbReference type="OrthoDB" id="279005at2"/>
<comment type="caution">
    <text evidence="5">The sequence shown here is derived from an EMBL/GenBank/DDBJ whole genome shotgun (WGS) entry which is preliminary data.</text>
</comment>
<organism evidence="5 6">
    <name type="scientific">Sphingomonas parva</name>
    <dbReference type="NCBI Taxonomy" id="2555898"/>
    <lineage>
        <taxon>Bacteria</taxon>
        <taxon>Pseudomonadati</taxon>
        <taxon>Pseudomonadota</taxon>
        <taxon>Alphaproteobacteria</taxon>
        <taxon>Sphingomonadales</taxon>
        <taxon>Sphingomonadaceae</taxon>
        <taxon>Sphingomonas</taxon>
    </lineage>
</organism>
<sequence length="752" mass="83876">MICKVIFMNRAARRALQGRIQKLGGTVVALTRYIVDADPYALIGQQSGDILSLTDYALAVRTAGIEPGEKVEAHGARNLIGETLEDWQTEMIAVAARAPRVRNALVHIIVSLREGEQWSPDQREEAITILLETLGLSRCQVIWAEHSNTQHPHLHLSIVRVDPATGMAAGSEWLVDDMHQAMALIEERQGRSPEANALYVARDGAVYDRDSEIMVRDANGRYISDWYKALGKKHNRLAPELMRMRASFLAAAEEATSWTEFHAAAEQMGFAYDRAGSGARVTFNDKSVKASEVHRALSRSSLEEKFGPFEPAPSNHEPAYDSYSNALEEQRLQLRRSRDEEYQRLDEWVAASIKAVSRGRTKTLQQAIRAEAQVAKKSLSEAFKRSMKCCTAQRLTEEAWRAAGRPALPQPPLTPSLLLPADLGGLERSWGPSARFDAREVGWATEYRGGEGTPLFTDHRVVIVVHATHRSDAIDEALRIGAERWGRVVVKGPEEFIRLSAERARSLGIVAVGSDGRPLLVEVGDDRRARAVKTSSTTSDPVRPPIRTPDLAQDPARRTRLRDAIKFLDDYPGLPLRRRQAPDDSPATGRTGPLEIVTEGDQLDERIQGLGRHAVFDDVPEVQEFLEAKRKKMLSDWAHQLHRMGGLLPEQHAEIVQLLPLARATRWPAILAEHDHDYMSMLREVREAIFGRNKELAEARAQAAQEWSQRKELHHSTKEASRQTTFSTEHAEEGISVVDMAMHQGKGGRGLG</sequence>
<dbReference type="RefSeq" id="WP_135088202.1">
    <property type="nucleotide sequence ID" value="NZ_SPDV01000030.1"/>
</dbReference>
<feature type="compositionally biased region" description="Basic and acidic residues" evidence="1">
    <location>
        <begin position="708"/>
        <end position="721"/>
    </location>
</feature>
<feature type="domain" description="MobA/VirD2-like nuclease" evidence="2">
    <location>
        <begin position="70"/>
        <end position="190"/>
    </location>
</feature>
<evidence type="ECO:0000313" key="6">
    <source>
        <dbReference type="Proteomes" id="UP000298213"/>
    </source>
</evidence>
<dbReference type="AlphaFoldDB" id="A0A4Y8ZNH0"/>
<feature type="region of interest" description="Disordered" evidence="1">
    <location>
        <begin position="708"/>
        <end position="733"/>
    </location>
</feature>
<feature type="domain" description="Large polyvalent protein-associated" evidence="3">
    <location>
        <begin position="442"/>
        <end position="509"/>
    </location>
</feature>
<dbReference type="Pfam" id="PF18821">
    <property type="entry name" value="LPD7"/>
    <property type="match status" value="1"/>
</dbReference>
<evidence type="ECO:0000256" key="1">
    <source>
        <dbReference type="SAM" id="MobiDB-lite"/>
    </source>
</evidence>
<accession>A0A4Y8ZNH0</accession>
<proteinExistence type="predicted"/>
<feature type="region of interest" description="Disordered" evidence="1">
    <location>
        <begin position="574"/>
        <end position="594"/>
    </location>
</feature>
<feature type="region of interest" description="Disordered" evidence="1">
    <location>
        <begin position="530"/>
        <end position="555"/>
    </location>
</feature>
<dbReference type="Pfam" id="PF03432">
    <property type="entry name" value="Relaxase"/>
    <property type="match status" value="1"/>
</dbReference>
<keyword evidence="6" id="KW-1185">Reference proteome</keyword>
<reference evidence="5 6" key="1">
    <citation type="submission" date="2019-03" db="EMBL/GenBank/DDBJ databases">
        <title>Genome sequence of Sphingomonas sp. 17J27-24.</title>
        <authorList>
            <person name="Kim M."/>
            <person name="Maeng S."/>
            <person name="Sathiyaraj S."/>
        </authorList>
    </citation>
    <scope>NUCLEOTIDE SEQUENCE [LARGE SCALE GENOMIC DNA]</scope>
    <source>
        <strain evidence="5 6">17J27-24</strain>
    </source>
</reference>
<evidence type="ECO:0000259" key="2">
    <source>
        <dbReference type="Pfam" id="PF03432"/>
    </source>
</evidence>
<dbReference type="EMBL" id="SPDV01000030">
    <property type="protein sequence ID" value="TFI57504.1"/>
    <property type="molecule type" value="Genomic_DNA"/>
</dbReference>
<dbReference type="Proteomes" id="UP000298213">
    <property type="component" value="Unassembled WGS sequence"/>
</dbReference>
<feature type="domain" description="TraI-like middle" evidence="4">
    <location>
        <begin position="245"/>
        <end position="312"/>
    </location>
</feature>
<evidence type="ECO:0000259" key="3">
    <source>
        <dbReference type="Pfam" id="PF18821"/>
    </source>
</evidence>